<sequence length="137" mass="15453">MTDDKYTSRTENVGQFRCETTYARSEEKTFTDLSASYGGREKYPTPGMLLGATLSSCMMSLLSVIAARKEVDLRGMRILAHAVESEKGIEKIELKAVMPLDGSHPLRSMLEKAAMTCPVRRALHPDLETPIEWEWRK</sequence>
<name>A0ABN6QFE5_9BACT</name>
<dbReference type="InterPro" id="IPR003718">
    <property type="entry name" value="OsmC/Ohr_fam"/>
</dbReference>
<keyword evidence="1" id="KW-0472">Membrane</keyword>
<proteinExistence type="predicted"/>
<evidence type="ECO:0008006" key="4">
    <source>
        <dbReference type="Google" id="ProtNLM"/>
    </source>
</evidence>
<keyword evidence="3" id="KW-1185">Reference proteome</keyword>
<dbReference type="Gene3D" id="3.30.300.20">
    <property type="match status" value="1"/>
</dbReference>
<dbReference type="Proteomes" id="UP001062263">
    <property type="component" value="Chromosome"/>
</dbReference>
<dbReference type="SUPFAM" id="SSF82784">
    <property type="entry name" value="OsmC-like"/>
    <property type="match status" value="1"/>
</dbReference>
<dbReference type="Pfam" id="PF02566">
    <property type="entry name" value="OsmC"/>
    <property type="match status" value="1"/>
</dbReference>
<accession>A0ABN6QFE5</accession>
<keyword evidence="1" id="KW-0812">Transmembrane</keyword>
<reference evidence="2" key="1">
    <citation type="submission" date="2022-06" db="EMBL/GenBank/DDBJ databases">
        <title>Akkermansia biwalacus sp. nov., an anaerobic mucin-degrading bacterium isolated from human intestine.</title>
        <authorList>
            <person name="Kobayashi Y."/>
            <person name="Inoue S."/>
            <person name="Kawahara T."/>
            <person name="Kohda N."/>
        </authorList>
    </citation>
    <scope>NUCLEOTIDE SEQUENCE</scope>
    <source>
        <strain evidence="2">WON2089</strain>
    </source>
</reference>
<evidence type="ECO:0000256" key="1">
    <source>
        <dbReference type="SAM" id="Phobius"/>
    </source>
</evidence>
<dbReference type="RefSeq" id="WP_067571486.1">
    <property type="nucleotide sequence ID" value="NZ_AP025943.1"/>
</dbReference>
<evidence type="ECO:0000313" key="2">
    <source>
        <dbReference type="EMBL" id="BDL42648.1"/>
    </source>
</evidence>
<protein>
    <recommendedName>
        <fullName evidence="4">OsmC family peroxiredoxin</fullName>
    </recommendedName>
</protein>
<feature type="transmembrane region" description="Helical" evidence="1">
    <location>
        <begin position="47"/>
        <end position="67"/>
    </location>
</feature>
<organism evidence="2 3">
    <name type="scientific">Akkermansia biwaensis</name>
    <dbReference type="NCBI Taxonomy" id="2946555"/>
    <lineage>
        <taxon>Bacteria</taxon>
        <taxon>Pseudomonadati</taxon>
        <taxon>Verrucomicrobiota</taxon>
        <taxon>Verrucomicrobiia</taxon>
        <taxon>Verrucomicrobiales</taxon>
        <taxon>Akkermansiaceae</taxon>
        <taxon>Akkermansia</taxon>
    </lineage>
</organism>
<gene>
    <name evidence="2" type="ORF">Abiwalacus_02220</name>
</gene>
<dbReference type="PANTHER" id="PTHR39624">
    <property type="entry name" value="PROTEIN INVOLVED IN RIMO-MEDIATED BETA-METHYLTHIOLATION OF RIBOSOMAL PROTEIN S12 YCAO"/>
    <property type="match status" value="1"/>
</dbReference>
<evidence type="ECO:0000313" key="3">
    <source>
        <dbReference type="Proteomes" id="UP001062263"/>
    </source>
</evidence>
<dbReference type="PANTHER" id="PTHR39624:SF2">
    <property type="entry name" value="OSMC-LIKE PROTEIN"/>
    <property type="match status" value="1"/>
</dbReference>
<keyword evidence="1" id="KW-1133">Transmembrane helix</keyword>
<dbReference type="InterPro" id="IPR015946">
    <property type="entry name" value="KH_dom-like_a/b"/>
</dbReference>
<dbReference type="InterPro" id="IPR036102">
    <property type="entry name" value="OsmC/Ohrsf"/>
</dbReference>
<dbReference type="EMBL" id="AP025943">
    <property type="protein sequence ID" value="BDL42648.1"/>
    <property type="molecule type" value="Genomic_DNA"/>
</dbReference>